<name>A0ABU1VLG9_9GAMM</name>
<dbReference type="SUPFAM" id="SSF53795">
    <property type="entry name" value="PEP carboxykinase-like"/>
    <property type="match status" value="1"/>
</dbReference>
<keyword evidence="2" id="KW-1185">Reference proteome</keyword>
<comment type="caution">
    <text evidence="1">The sequence shown here is derived from an EMBL/GenBank/DDBJ whole genome shotgun (WGS) entry which is preliminary data.</text>
</comment>
<gene>
    <name evidence="1" type="ORF">J2X04_000661</name>
</gene>
<evidence type="ECO:0000313" key="2">
    <source>
        <dbReference type="Proteomes" id="UP001267878"/>
    </source>
</evidence>
<dbReference type="Gene3D" id="3.40.50.300">
    <property type="entry name" value="P-loop containing nucleotide triphosphate hydrolases"/>
    <property type="match status" value="1"/>
</dbReference>
<dbReference type="RefSeq" id="WP_310052081.1">
    <property type="nucleotide sequence ID" value="NZ_JAVDVW010000001.1"/>
</dbReference>
<evidence type="ECO:0000313" key="1">
    <source>
        <dbReference type="EMBL" id="MDR7098314.1"/>
    </source>
</evidence>
<accession>A0ABU1VLG9</accession>
<dbReference type="Proteomes" id="UP001267878">
    <property type="component" value="Unassembled WGS sequence"/>
</dbReference>
<reference evidence="1 2" key="1">
    <citation type="submission" date="2023-07" db="EMBL/GenBank/DDBJ databases">
        <title>Sorghum-associated microbial communities from plants grown in Nebraska, USA.</title>
        <authorList>
            <person name="Schachtman D."/>
        </authorList>
    </citation>
    <scope>NUCLEOTIDE SEQUENCE [LARGE SCALE GENOMIC DNA]</scope>
    <source>
        <strain evidence="1 2">BE187</strain>
    </source>
</reference>
<organism evidence="1 2">
    <name type="scientific">Agrilutibacter niabensis</name>
    <dbReference type="NCBI Taxonomy" id="380628"/>
    <lineage>
        <taxon>Bacteria</taxon>
        <taxon>Pseudomonadati</taxon>
        <taxon>Pseudomonadota</taxon>
        <taxon>Gammaproteobacteria</taxon>
        <taxon>Lysobacterales</taxon>
        <taxon>Lysobacteraceae</taxon>
        <taxon>Agrilutibacter</taxon>
    </lineage>
</organism>
<proteinExistence type="predicted"/>
<protein>
    <recommendedName>
        <fullName evidence="3">HPr kinase</fullName>
    </recommendedName>
</protein>
<evidence type="ECO:0008006" key="3">
    <source>
        <dbReference type="Google" id="ProtNLM"/>
    </source>
</evidence>
<dbReference type="EMBL" id="JAVDVW010000001">
    <property type="protein sequence ID" value="MDR7098314.1"/>
    <property type="molecule type" value="Genomic_DNA"/>
</dbReference>
<sequence>MPTYHCYASQGIASEIPLPELPPADLPPDSSLHVALSDNAIIPAATDPDWQHDFVDPHGDLAFRCLRFDRDFYFDFPGIGQVRITPDDRILIWQHDAASIESIRHVLLDQVLPRLLAQRGHLVLHGSAVRTPGDRVLVILGDSGMGKSTLASAFACSGADVLSDDGVLLDFAPPGIRAVPGYPGLRLWPDSLGALFAERATQSTPMSHYNDKRRLAQPVPAGNGAAAAIDAILLLQPARDDRAIVIESLAPQAGCMALTRNSFQLDLGDHDNVECLFAQAAKAACETPMLTLSYPRDYALLPDVIERITSTVAALRPR</sequence>
<dbReference type="InterPro" id="IPR027417">
    <property type="entry name" value="P-loop_NTPase"/>
</dbReference>